<dbReference type="Proteomes" id="UP000593577">
    <property type="component" value="Unassembled WGS sequence"/>
</dbReference>
<keyword evidence="3" id="KW-1185">Reference proteome</keyword>
<dbReference type="AlphaFoldDB" id="A0A7J8Y146"/>
<comment type="caution">
    <text evidence="2">The sequence shown here is derived from an EMBL/GenBank/DDBJ whole genome shotgun (WGS) entry which is preliminary data.</text>
</comment>
<organism evidence="2 3">
    <name type="scientific">Gossypium aridum</name>
    <name type="common">American cotton</name>
    <name type="synonym">Erioxylum aridum</name>
    <dbReference type="NCBI Taxonomy" id="34290"/>
    <lineage>
        <taxon>Eukaryota</taxon>
        <taxon>Viridiplantae</taxon>
        <taxon>Streptophyta</taxon>
        <taxon>Embryophyta</taxon>
        <taxon>Tracheophyta</taxon>
        <taxon>Spermatophyta</taxon>
        <taxon>Magnoliopsida</taxon>
        <taxon>eudicotyledons</taxon>
        <taxon>Gunneridae</taxon>
        <taxon>Pentapetalae</taxon>
        <taxon>rosids</taxon>
        <taxon>malvids</taxon>
        <taxon>Malvales</taxon>
        <taxon>Malvaceae</taxon>
        <taxon>Malvoideae</taxon>
        <taxon>Gossypium</taxon>
    </lineage>
</organism>
<dbReference type="EMBL" id="JABFAA010000009">
    <property type="protein sequence ID" value="MBA0693291.1"/>
    <property type="molecule type" value="Genomic_DNA"/>
</dbReference>
<evidence type="ECO:0000313" key="2">
    <source>
        <dbReference type="EMBL" id="MBA0693291.1"/>
    </source>
</evidence>
<feature type="compositionally biased region" description="Polar residues" evidence="1">
    <location>
        <begin position="36"/>
        <end position="60"/>
    </location>
</feature>
<proteinExistence type="predicted"/>
<sequence length="233" mass="22439">MEAFQHRNSGISWIRSQQRLPKGCPVTSTSTSTCTHNHPASSTIGSSELEGSSSATNPTSYPDLEPESSLAAGPAALSGDEPIGVGLVGLLLDGKIPGLSAGVVELEGISAETGGAPAGVIEGGELVGVNEGGELDGVEAGGEAVGGEIDGLEEEGGVAAGGWICGGGVVVGDVAGGDDVGGELAGGDDEGDLEGGGGDDVVGELAGGDNEGDLEGGVVVGVDLGDGEGEFWA</sequence>
<reference evidence="2 3" key="1">
    <citation type="journal article" date="2019" name="Genome Biol. Evol.">
        <title>Insights into the evolution of the New World diploid cottons (Gossypium, subgenus Houzingenia) based on genome sequencing.</title>
        <authorList>
            <person name="Grover C.E."/>
            <person name="Arick M.A. 2nd"/>
            <person name="Thrash A."/>
            <person name="Conover J.L."/>
            <person name="Sanders W.S."/>
            <person name="Peterson D.G."/>
            <person name="Frelichowski J.E."/>
            <person name="Scheffler J.A."/>
            <person name="Scheffler B.E."/>
            <person name="Wendel J.F."/>
        </authorList>
    </citation>
    <scope>NUCLEOTIDE SEQUENCE [LARGE SCALE GENOMIC DNA]</scope>
    <source>
        <strain evidence="2">185</strain>
        <tissue evidence="2">Leaf</tissue>
    </source>
</reference>
<accession>A0A7J8Y146</accession>
<evidence type="ECO:0000256" key="1">
    <source>
        <dbReference type="SAM" id="MobiDB-lite"/>
    </source>
</evidence>
<feature type="region of interest" description="Disordered" evidence="1">
    <location>
        <begin position="15"/>
        <end position="75"/>
    </location>
</feature>
<gene>
    <name evidence="2" type="ORF">Goari_010783</name>
</gene>
<name>A0A7J8Y146_GOSAI</name>
<protein>
    <submittedName>
        <fullName evidence="2">Uncharacterized protein</fullName>
    </submittedName>
</protein>
<evidence type="ECO:0000313" key="3">
    <source>
        <dbReference type="Proteomes" id="UP000593577"/>
    </source>
</evidence>
<feature type="region of interest" description="Disordered" evidence="1">
    <location>
        <begin position="180"/>
        <end position="200"/>
    </location>
</feature>